<name>A0A915JV76_ROMCU</name>
<protein>
    <submittedName>
        <fullName evidence="2">Uncharacterized protein</fullName>
    </submittedName>
</protein>
<dbReference type="Proteomes" id="UP000887565">
    <property type="component" value="Unplaced"/>
</dbReference>
<reference evidence="2" key="1">
    <citation type="submission" date="2022-11" db="UniProtKB">
        <authorList>
            <consortium name="WormBaseParasite"/>
        </authorList>
    </citation>
    <scope>IDENTIFICATION</scope>
</reference>
<accession>A0A915JV76</accession>
<sequence length="63" mass="6909">MALSCPALSCQRSIVGVQLSGTQLSVHPENDSHINLHSPQNDKCEDAEGDFYSCNKKNEMTTQ</sequence>
<organism evidence="1 2">
    <name type="scientific">Romanomermis culicivorax</name>
    <name type="common">Nematode worm</name>
    <dbReference type="NCBI Taxonomy" id="13658"/>
    <lineage>
        <taxon>Eukaryota</taxon>
        <taxon>Metazoa</taxon>
        <taxon>Ecdysozoa</taxon>
        <taxon>Nematoda</taxon>
        <taxon>Enoplea</taxon>
        <taxon>Dorylaimia</taxon>
        <taxon>Mermithida</taxon>
        <taxon>Mermithoidea</taxon>
        <taxon>Mermithidae</taxon>
        <taxon>Romanomermis</taxon>
    </lineage>
</organism>
<keyword evidence="1" id="KW-1185">Reference proteome</keyword>
<dbReference type="AlphaFoldDB" id="A0A915JV76"/>
<dbReference type="WBParaSite" id="nRc.2.0.1.t29677-RA">
    <property type="protein sequence ID" value="nRc.2.0.1.t29677-RA"/>
    <property type="gene ID" value="nRc.2.0.1.g29677"/>
</dbReference>
<evidence type="ECO:0000313" key="1">
    <source>
        <dbReference type="Proteomes" id="UP000887565"/>
    </source>
</evidence>
<proteinExistence type="predicted"/>
<evidence type="ECO:0000313" key="2">
    <source>
        <dbReference type="WBParaSite" id="nRc.2.0.1.t29677-RA"/>
    </source>
</evidence>